<evidence type="ECO:0000313" key="3">
    <source>
        <dbReference type="EMBL" id="OEG08825.1"/>
    </source>
</evidence>
<organism evidence="3 5">
    <name type="scientific">Enterococcus termitis</name>
    <dbReference type="NCBI Taxonomy" id="332950"/>
    <lineage>
        <taxon>Bacteria</taxon>
        <taxon>Bacillati</taxon>
        <taxon>Bacillota</taxon>
        <taxon>Bacilli</taxon>
        <taxon>Lactobacillales</taxon>
        <taxon>Enterococcaceae</taxon>
        <taxon>Enterococcus</taxon>
    </lineage>
</organism>
<dbReference type="EMBL" id="MIJY01000046">
    <property type="protein sequence ID" value="OEG08825.1"/>
    <property type="molecule type" value="Genomic_DNA"/>
</dbReference>
<sequence length="165" mass="18885">MENEPKQLTKEDLKQLETDLRGLKEAYQKELEREQSERDIQATKDSEQSKILADEAVKEAEAEKLKIESEAKEKEASENFRLSVLESLEKLDKSEENTLTNDSITKLNKNIEVLIEYQKNQAQNNTNQDWFLSIIALSVVVFPAIYFAIKFCAGTAKKIISIITT</sequence>
<dbReference type="EMBL" id="MIJY01000046">
    <property type="protein sequence ID" value="OEG08835.1"/>
    <property type="molecule type" value="Genomic_DNA"/>
</dbReference>
<reference evidence="3" key="1">
    <citation type="submission" date="2016-09" db="EMBL/GenBank/DDBJ databases">
        <authorList>
            <person name="Capua I."/>
            <person name="De Benedictis P."/>
            <person name="Joannis T."/>
            <person name="Lombin L.H."/>
            <person name="Cattoli G."/>
        </authorList>
    </citation>
    <scope>NUCLEOTIDE SEQUENCE [LARGE SCALE GENOMIC DNA]</scope>
    <source>
        <strain evidence="3">LMG 8895</strain>
    </source>
</reference>
<proteinExistence type="predicted"/>
<protein>
    <submittedName>
        <fullName evidence="3">Uncharacterized protein</fullName>
    </submittedName>
</protein>
<keyword evidence="2" id="KW-0472">Membrane</keyword>
<evidence type="ECO:0000313" key="4">
    <source>
        <dbReference type="EMBL" id="OEG08835.1"/>
    </source>
</evidence>
<dbReference type="AlphaFoldDB" id="A0A1E5G8B2"/>
<feature type="region of interest" description="Disordered" evidence="1">
    <location>
        <begin position="29"/>
        <end position="53"/>
    </location>
</feature>
<evidence type="ECO:0000256" key="1">
    <source>
        <dbReference type="SAM" id="MobiDB-lite"/>
    </source>
</evidence>
<keyword evidence="2" id="KW-1133">Transmembrane helix</keyword>
<dbReference type="Proteomes" id="UP000095094">
    <property type="component" value="Unassembled WGS sequence"/>
</dbReference>
<evidence type="ECO:0000256" key="2">
    <source>
        <dbReference type="SAM" id="Phobius"/>
    </source>
</evidence>
<accession>A0A1E5G8B2</accession>
<keyword evidence="2" id="KW-0812">Transmembrane</keyword>
<keyword evidence="5" id="KW-1185">Reference proteome</keyword>
<reference evidence="5" key="2">
    <citation type="submission" date="2016-09" db="EMBL/GenBank/DDBJ databases">
        <authorList>
            <person name="Gulvik C.A."/>
        </authorList>
    </citation>
    <scope>NUCLEOTIDE SEQUENCE [LARGE SCALE GENOMIC DNA]</scope>
    <source>
        <strain evidence="5">LMG 8895</strain>
    </source>
</reference>
<comment type="caution">
    <text evidence="3">The sequence shown here is derived from an EMBL/GenBank/DDBJ whole genome shotgun (WGS) entry which is preliminary data.</text>
</comment>
<evidence type="ECO:0000313" key="5">
    <source>
        <dbReference type="Proteomes" id="UP000095094"/>
    </source>
</evidence>
<feature type="transmembrane region" description="Helical" evidence="2">
    <location>
        <begin position="130"/>
        <end position="149"/>
    </location>
</feature>
<name>A0A1E5G8B2_9ENTE</name>
<gene>
    <name evidence="3" type="ORF">BCR25_12900</name>
    <name evidence="4" type="ORF">BCR25_12950</name>
</gene>